<name>A0A191ZFN7_9GAMM</name>
<dbReference type="Pfam" id="PF01867">
    <property type="entry name" value="Cas_Cas1"/>
    <property type="match status" value="1"/>
</dbReference>
<dbReference type="KEGG" id="haz:A9404_04085"/>
<dbReference type="STRING" id="1860122.A9404_04085"/>
<accession>A0A191ZFN7</accession>
<dbReference type="RefSeq" id="WP_066098919.1">
    <property type="nucleotide sequence ID" value="NZ_CP016027.1"/>
</dbReference>
<keyword evidence="12" id="KW-1185">Reference proteome</keyword>
<keyword evidence="3 10" id="KW-0255">Endonuclease</keyword>
<proteinExistence type="inferred from homology"/>
<dbReference type="NCBIfam" id="TIGR00287">
    <property type="entry name" value="cas1"/>
    <property type="match status" value="1"/>
</dbReference>
<dbReference type="AlphaFoldDB" id="A0A191ZFN7"/>
<keyword evidence="2 10" id="KW-0479">Metal-binding</keyword>
<evidence type="ECO:0000256" key="1">
    <source>
        <dbReference type="ARBA" id="ARBA00022722"/>
    </source>
</evidence>
<dbReference type="PANTHER" id="PTHR34353:SF2">
    <property type="entry name" value="CRISPR-ASSOCIATED ENDONUCLEASE CAS1 1"/>
    <property type="match status" value="1"/>
</dbReference>
<comment type="similarity">
    <text evidence="10">Belongs to the CRISPR-associated endonuclease Cas1 family.</text>
</comment>
<dbReference type="InterPro" id="IPR042206">
    <property type="entry name" value="CRISPR-assoc_Cas1_C"/>
</dbReference>
<evidence type="ECO:0000256" key="10">
    <source>
        <dbReference type="HAMAP-Rule" id="MF_01470"/>
    </source>
</evidence>
<organism evidence="11 12">
    <name type="scientific">Halothiobacillus diazotrophicus</name>
    <dbReference type="NCBI Taxonomy" id="1860122"/>
    <lineage>
        <taxon>Bacteria</taxon>
        <taxon>Pseudomonadati</taxon>
        <taxon>Pseudomonadota</taxon>
        <taxon>Gammaproteobacteria</taxon>
        <taxon>Chromatiales</taxon>
        <taxon>Halothiobacillaceae</taxon>
        <taxon>Halothiobacillus</taxon>
    </lineage>
</organism>
<evidence type="ECO:0000256" key="5">
    <source>
        <dbReference type="ARBA" id="ARBA00022842"/>
    </source>
</evidence>
<reference evidence="11 12" key="1">
    <citation type="submission" date="2016-06" db="EMBL/GenBank/DDBJ databases">
        <title>Insight into the functional genes involving in sulfur oxidation in Pearl River water.</title>
        <authorList>
            <person name="Luo J."/>
            <person name="Tan X."/>
            <person name="Lin W."/>
        </authorList>
    </citation>
    <scope>NUCLEOTIDE SEQUENCE [LARGE SCALE GENOMIC DNA]</scope>
    <source>
        <strain evidence="11 12">LS2</strain>
    </source>
</reference>
<protein>
    <recommendedName>
        <fullName evidence="10">CRISPR-associated endonuclease Cas1</fullName>
        <ecNumber evidence="10">3.1.-.-</ecNumber>
    </recommendedName>
</protein>
<evidence type="ECO:0000313" key="11">
    <source>
        <dbReference type="EMBL" id="ANJ66667.1"/>
    </source>
</evidence>
<evidence type="ECO:0000256" key="4">
    <source>
        <dbReference type="ARBA" id="ARBA00022801"/>
    </source>
</evidence>
<dbReference type="GO" id="GO:0046872">
    <property type="term" value="F:metal ion binding"/>
    <property type="evidence" value="ECO:0007669"/>
    <property type="project" value="UniProtKB-UniRule"/>
</dbReference>
<dbReference type="GO" id="GO:0016787">
    <property type="term" value="F:hydrolase activity"/>
    <property type="evidence" value="ECO:0007669"/>
    <property type="project" value="UniProtKB-KW"/>
</dbReference>
<dbReference type="EMBL" id="CP016027">
    <property type="protein sequence ID" value="ANJ66667.1"/>
    <property type="molecule type" value="Genomic_DNA"/>
</dbReference>
<evidence type="ECO:0000313" key="12">
    <source>
        <dbReference type="Proteomes" id="UP000078596"/>
    </source>
</evidence>
<feature type="binding site" evidence="10">
    <location>
        <position position="234"/>
    </location>
    <ligand>
        <name>Mn(2+)</name>
        <dbReference type="ChEBI" id="CHEBI:29035"/>
    </ligand>
</feature>
<dbReference type="GO" id="GO:0004519">
    <property type="term" value="F:endonuclease activity"/>
    <property type="evidence" value="ECO:0007669"/>
    <property type="project" value="UniProtKB-UniRule"/>
</dbReference>
<gene>
    <name evidence="10" type="primary">cas1</name>
    <name evidence="11" type="ORF">A9404_04085</name>
</gene>
<keyword evidence="8 10" id="KW-0464">Manganese</keyword>
<dbReference type="EC" id="3.1.-.-" evidence="10"/>
<evidence type="ECO:0000256" key="8">
    <source>
        <dbReference type="ARBA" id="ARBA00023211"/>
    </source>
</evidence>
<feature type="binding site" evidence="10">
    <location>
        <position position="154"/>
    </location>
    <ligand>
        <name>Mn(2+)</name>
        <dbReference type="ChEBI" id="CHEBI:29035"/>
    </ligand>
</feature>
<dbReference type="InterPro" id="IPR042211">
    <property type="entry name" value="CRISPR-assoc_Cas1_N"/>
</dbReference>
<dbReference type="GO" id="GO:0003677">
    <property type="term" value="F:DNA binding"/>
    <property type="evidence" value="ECO:0007669"/>
    <property type="project" value="UniProtKB-KW"/>
</dbReference>
<dbReference type="CDD" id="cd09634">
    <property type="entry name" value="Cas1_I-II-III"/>
    <property type="match status" value="1"/>
</dbReference>
<evidence type="ECO:0000256" key="3">
    <source>
        <dbReference type="ARBA" id="ARBA00022759"/>
    </source>
</evidence>
<evidence type="ECO:0000256" key="2">
    <source>
        <dbReference type="ARBA" id="ARBA00022723"/>
    </source>
</evidence>
<comment type="function">
    <text evidence="10">CRISPR (clustered regularly interspaced short palindromic repeat), is an adaptive immune system that provides protection against mobile genetic elements (viruses, transposable elements and conjugative plasmids). CRISPR clusters contain spacers, sequences complementary to antecedent mobile elements, and target invading nucleic acids. CRISPR clusters are transcribed and processed into CRISPR RNA (crRNA). Acts as a dsDNA endonuclease. Involved in the integration of spacer DNA into the CRISPR cassette.</text>
</comment>
<evidence type="ECO:0000256" key="6">
    <source>
        <dbReference type="ARBA" id="ARBA00023118"/>
    </source>
</evidence>
<evidence type="ECO:0000256" key="9">
    <source>
        <dbReference type="ARBA" id="ARBA00038592"/>
    </source>
</evidence>
<comment type="subunit">
    <text evidence="9 10">Homodimer, forms a heterotetramer with a Cas2 homodimer.</text>
</comment>
<keyword evidence="6 10" id="KW-0051">Antiviral defense</keyword>
<dbReference type="GO" id="GO:0051607">
    <property type="term" value="P:defense response to virus"/>
    <property type="evidence" value="ECO:0007669"/>
    <property type="project" value="UniProtKB-UniRule"/>
</dbReference>
<dbReference type="InterPro" id="IPR050646">
    <property type="entry name" value="Cas1"/>
</dbReference>
<dbReference type="HAMAP" id="MF_01470">
    <property type="entry name" value="Cas1"/>
    <property type="match status" value="1"/>
</dbReference>
<dbReference type="InterPro" id="IPR002729">
    <property type="entry name" value="CRISPR-assoc_Cas1"/>
</dbReference>
<dbReference type="Gene3D" id="1.20.120.920">
    <property type="entry name" value="CRISPR-associated endonuclease Cas1, C-terminal domain"/>
    <property type="match status" value="1"/>
</dbReference>
<sequence length="337" mass="35602">MLLVVDRKAVALSLEGESVRVTLAEGGFRRVPLNLLSQVVVQGTVPVASDVYRALAERGIGAVLLAGRGHQAPAFAGAGLTNFVGWRLRQYAAYFDAHAQRQMVRALLHMKLSVCAAAATMLPAEHSGRAHAAQSQALIQLAEAREVDSMRGIEGAAAAAWYSALGKAIDPIWGFSGRNRRPPRDPVNALLSLGYTLATATMANEVIAQGLDPALGFLHAPAPNRAALSLDLVEPLRALVDVFVLGLLSDFSPGDFSVSDQDGCRLSKAARSQFYRRWQVASGSAYGMIHVVLGQGQPVVDADVGLQDVDNPAAGVSLAAACRLLVAHFRRALPDAG</sequence>
<dbReference type="Gene3D" id="3.100.10.20">
    <property type="entry name" value="CRISPR-associated endonuclease Cas1, N-terminal domain"/>
    <property type="match status" value="1"/>
</dbReference>
<keyword evidence="1 10" id="KW-0540">Nuclease</keyword>
<keyword evidence="7 10" id="KW-0238">DNA-binding</keyword>
<dbReference type="GO" id="GO:0043571">
    <property type="term" value="P:maintenance of CRISPR repeat elements"/>
    <property type="evidence" value="ECO:0007669"/>
    <property type="project" value="UniProtKB-UniRule"/>
</dbReference>
<dbReference type="Proteomes" id="UP000078596">
    <property type="component" value="Chromosome"/>
</dbReference>
<keyword evidence="4 10" id="KW-0378">Hydrolase</keyword>
<keyword evidence="5 10" id="KW-0460">Magnesium</keyword>
<evidence type="ECO:0000256" key="7">
    <source>
        <dbReference type="ARBA" id="ARBA00023125"/>
    </source>
</evidence>
<dbReference type="PANTHER" id="PTHR34353">
    <property type="entry name" value="CRISPR-ASSOCIATED ENDONUCLEASE CAS1 1"/>
    <property type="match status" value="1"/>
</dbReference>
<feature type="binding site" evidence="10">
    <location>
        <position position="219"/>
    </location>
    <ligand>
        <name>Mn(2+)</name>
        <dbReference type="ChEBI" id="CHEBI:29035"/>
    </ligand>
</feature>
<comment type="cofactor">
    <cofactor evidence="10">
        <name>Mg(2+)</name>
        <dbReference type="ChEBI" id="CHEBI:18420"/>
    </cofactor>
    <cofactor evidence="10">
        <name>Mn(2+)</name>
        <dbReference type="ChEBI" id="CHEBI:29035"/>
    </cofactor>
</comment>